<sequence length="82" mass="9430">MIKNESHILYGDEIPLNKTHHSFLNGAFFMNKIKQRSLLTIPICNANTEGQHLAFFLHIVSSMWVNIFCELVQLTVWQGGEN</sequence>
<dbReference type="Proteomes" id="UP000018727">
    <property type="component" value="Unassembled WGS sequence"/>
</dbReference>
<accession>V8CJ68</accession>
<name>V8CJ68_9BACT</name>
<dbReference type="HOGENOM" id="CLU_2555471_0_0_10"/>
<dbReference type="EMBL" id="AZJH01000034">
    <property type="protein sequence ID" value="ETD27060.1"/>
    <property type="molecule type" value="Genomic_DNA"/>
</dbReference>
<reference evidence="1 2" key="1">
    <citation type="submission" date="2013-10" db="EMBL/GenBank/DDBJ databases">
        <title>The Genome Sequence of Prevotella nigrescens CC14M.</title>
        <authorList>
            <consortium name="The Broad Institute Genomics Platform"/>
            <person name="Earl A."/>
            <person name="Allen-Vercoe E."/>
            <person name="Daigneault M."/>
            <person name="Young S.K."/>
            <person name="Zeng Q."/>
            <person name="Gargeya S."/>
            <person name="Fitzgerald M."/>
            <person name="Abouelleil A."/>
            <person name="Alvarado L."/>
            <person name="Chapman S.B."/>
            <person name="Gainer-Dewar J."/>
            <person name="Goldberg J."/>
            <person name="Griggs A."/>
            <person name="Gujja S."/>
            <person name="Hansen M."/>
            <person name="Howarth C."/>
            <person name="Imamovic A."/>
            <person name="Ireland A."/>
            <person name="Larimer J."/>
            <person name="McCowan C."/>
            <person name="Murphy C."/>
            <person name="Pearson M."/>
            <person name="Poon T.W."/>
            <person name="Priest M."/>
            <person name="Roberts A."/>
            <person name="Saif S."/>
            <person name="Shea T."/>
            <person name="Sykes S."/>
            <person name="Wortman J."/>
            <person name="Nusbaum C."/>
            <person name="Birren B."/>
        </authorList>
    </citation>
    <scope>NUCLEOTIDE SEQUENCE [LARGE SCALE GENOMIC DNA]</scope>
    <source>
        <strain evidence="1 2">CC14M</strain>
    </source>
</reference>
<dbReference type="AlphaFoldDB" id="V8CJ68"/>
<evidence type="ECO:0000313" key="1">
    <source>
        <dbReference type="EMBL" id="ETD27060.1"/>
    </source>
</evidence>
<gene>
    <name evidence="1" type="ORF">HMPREF1173_02084</name>
</gene>
<proteinExistence type="predicted"/>
<keyword evidence="2" id="KW-1185">Reference proteome</keyword>
<protein>
    <submittedName>
        <fullName evidence="1">Uncharacterized protein</fullName>
    </submittedName>
</protein>
<organism evidence="1 2">
    <name type="scientific">Prevotella nigrescens CC14M</name>
    <dbReference type="NCBI Taxonomy" id="1073366"/>
    <lineage>
        <taxon>Bacteria</taxon>
        <taxon>Pseudomonadati</taxon>
        <taxon>Bacteroidota</taxon>
        <taxon>Bacteroidia</taxon>
        <taxon>Bacteroidales</taxon>
        <taxon>Prevotellaceae</taxon>
        <taxon>Prevotella</taxon>
    </lineage>
</organism>
<comment type="caution">
    <text evidence="1">The sequence shown here is derived from an EMBL/GenBank/DDBJ whole genome shotgun (WGS) entry which is preliminary data.</text>
</comment>
<evidence type="ECO:0000313" key="2">
    <source>
        <dbReference type="Proteomes" id="UP000018727"/>
    </source>
</evidence>
<dbReference type="PATRIC" id="fig|1073366.3.peg.2135"/>